<dbReference type="AlphaFoldDB" id="A0A0G4P1W8"/>
<keyword evidence="2" id="KW-0547">Nucleotide-binding</keyword>
<keyword evidence="5" id="KW-1133">Transmembrane helix</keyword>
<keyword evidence="1" id="KW-0597">Phosphoprotein</keyword>
<accession>A0A0G4P1W8</accession>
<dbReference type="Pfam" id="PF21314">
    <property type="entry name" value="TM_ErbB1"/>
    <property type="match status" value="1"/>
</dbReference>
<feature type="compositionally biased region" description="Polar residues" evidence="4">
    <location>
        <begin position="147"/>
        <end position="159"/>
    </location>
</feature>
<organism evidence="7 8">
    <name type="scientific">Penicillium camemberti (strain FM 013)</name>
    <dbReference type="NCBI Taxonomy" id="1429867"/>
    <lineage>
        <taxon>Eukaryota</taxon>
        <taxon>Fungi</taxon>
        <taxon>Dikarya</taxon>
        <taxon>Ascomycota</taxon>
        <taxon>Pezizomycotina</taxon>
        <taxon>Eurotiomycetes</taxon>
        <taxon>Eurotiomycetidae</taxon>
        <taxon>Eurotiales</taxon>
        <taxon>Aspergillaceae</taxon>
        <taxon>Penicillium</taxon>
    </lineage>
</organism>
<keyword evidence="3" id="KW-0067">ATP-binding</keyword>
<feature type="compositionally biased region" description="Low complexity" evidence="4">
    <location>
        <begin position="223"/>
        <end position="236"/>
    </location>
</feature>
<protein>
    <submittedName>
        <fullName evidence="7">Str. FM013</fullName>
    </submittedName>
</protein>
<dbReference type="GO" id="GO:0005524">
    <property type="term" value="F:ATP binding"/>
    <property type="evidence" value="ECO:0007669"/>
    <property type="project" value="UniProtKB-KW"/>
</dbReference>
<sequence>MVFEIESLESPESIIPRDSNTCTGNNLWYVCTAGNFRGCCSIDPCTTGICPDDTLSLTTAGVIGLLPNVPRTTTTSSTSTLSESTTVLSTDSSTTASPPSSTSVLSTDLSTTPSPPSSTTVLSTDPSTTASPPSSTASSITSETPAGSETSNTPSAPSSNLGEIIGGVIGGIAVLVICAVLIFCCCRRKREYGKREKSSTLISWYPSGFKQKDRANAPEMKGALSPSSSETNNSLSAVSPFTPDNIQGSIIITPELALGSSSPGLISHSHHKSPPVPPTKPHPNELLASVPPRQGFTPELPDTCFRRLRAELASHSQSELINVPIEQRQRQQNNTKSRTSPRAWESPVLAPIPSSRATSARGTGNGHGHSHSNSNGSSTGRNQAGRVITAEGVVLGANLDRYSNGMEIGDSQAQGGRGRNAERGETDHVMSFMQYAGRPEDRGVGSGLGITTSDNTSNLQGRGSSASRSRPRPAERSLEDDIAAAEGNVDVPPAYEAEEGAPGHEIKSPSGRMGMSPKRGV</sequence>
<feature type="region of interest" description="Disordered" evidence="4">
    <location>
        <begin position="320"/>
        <end position="382"/>
    </location>
</feature>
<feature type="compositionally biased region" description="Low complexity" evidence="4">
    <location>
        <begin position="371"/>
        <end position="380"/>
    </location>
</feature>
<name>A0A0G4P1W8_PENC3</name>
<evidence type="ECO:0000313" key="7">
    <source>
        <dbReference type="EMBL" id="CRL20312.1"/>
    </source>
</evidence>
<evidence type="ECO:0000256" key="2">
    <source>
        <dbReference type="ARBA" id="ARBA00022741"/>
    </source>
</evidence>
<keyword evidence="5" id="KW-0812">Transmembrane</keyword>
<proteinExistence type="predicted"/>
<dbReference type="STRING" id="1429867.A0A0G4P1W8"/>
<feature type="compositionally biased region" description="Polar residues" evidence="4">
    <location>
        <begin position="330"/>
        <end position="340"/>
    </location>
</feature>
<reference evidence="7 8" key="1">
    <citation type="journal article" date="2014" name="Nat. Commun.">
        <title>Multiple recent horizontal transfers of a large genomic region in cheese making fungi.</title>
        <authorList>
            <person name="Cheeseman K."/>
            <person name="Ropars J."/>
            <person name="Renault P."/>
            <person name="Dupont J."/>
            <person name="Gouzy J."/>
            <person name="Branca A."/>
            <person name="Abraham A.L."/>
            <person name="Ceppi M."/>
            <person name="Conseiller E."/>
            <person name="Debuchy R."/>
            <person name="Malagnac F."/>
            <person name="Goarin A."/>
            <person name="Silar P."/>
            <person name="Lacoste S."/>
            <person name="Sallet E."/>
            <person name="Bensimon A."/>
            <person name="Giraud T."/>
            <person name="Brygoo Y."/>
        </authorList>
    </citation>
    <scope>NUCLEOTIDE SEQUENCE [LARGE SCALE GENOMIC DNA]</scope>
    <source>
        <strain evidence="8">FM 013</strain>
    </source>
</reference>
<evidence type="ECO:0000256" key="3">
    <source>
        <dbReference type="ARBA" id="ARBA00022840"/>
    </source>
</evidence>
<keyword evidence="8" id="KW-1185">Reference proteome</keyword>
<gene>
    <name evidence="7" type="ORF">PCAMFM013_S004g000252</name>
</gene>
<feature type="region of interest" description="Disordered" evidence="4">
    <location>
        <begin position="213"/>
        <end position="236"/>
    </location>
</feature>
<keyword evidence="5" id="KW-0472">Membrane</keyword>
<feature type="transmembrane region" description="Helical" evidence="5">
    <location>
        <begin position="164"/>
        <end position="186"/>
    </location>
</feature>
<feature type="domain" description="Epidermal growth factor receptor-like transmembrane-juxtamembrane segment" evidence="6">
    <location>
        <begin position="164"/>
        <end position="190"/>
    </location>
</feature>
<dbReference type="EMBL" id="HG793137">
    <property type="protein sequence ID" value="CRL20312.1"/>
    <property type="molecule type" value="Genomic_DNA"/>
</dbReference>
<feature type="region of interest" description="Disordered" evidence="4">
    <location>
        <begin position="262"/>
        <end position="287"/>
    </location>
</feature>
<evidence type="ECO:0000259" key="6">
    <source>
        <dbReference type="Pfam" id="PF21314"/>
    </source>
</evidence>
<feature type="region of interest" description="Disordered" evidence="4">
    <location>
        <begin position="67"/>
        <end position="159"/>
    </location>
</feature>
<feature type="compositionally biased region" description="Low complexity" evidence="4">
    <location>
        <begin position="72"/>
        <end position="146"/>
    </location>
</feature>
<evidence type="ECO:0000256" key="1">
    <source>
        <dbReference type="ARBA" id="ARBA00022553"/>
    </source>
</evidence>
<feature type="region of interest" description="Disordered" evidence="4">
    <location>
        <begin position="438"/>
        <end position="521"/>
    </location>
</feature>
<evidence type="ECO:0000313" key="8">
    <source>
        <dbReference type="Proteomes" id="UP000053732"/>
    </source>
</evidence>
<evidence type="ECO:0000256" key="5">
    <source>
        <dbReference type="SAM" id="Phobius"/>
    </source>
</evidence>
<evidence type="ECO:0000256" key="4">
    <source>
        <dbReference type="SAM" id="MobiDB-lite"/>
    </source>
</evidence>
<feature type="compositionally biased region" description="Polar residues" evidence="4">
    <location>
        <begin position="449"/>
        <end position="460"/>
    </location>
</feature>
<dbReference type="Proteomes" id="UP000053732">
    <property type="component" value="Unassembled WGS sequence"/>
</dbReference>
<dbReference type="InterPro" id="IPR049328">
    <property type="entry name" value="TM_ErbB1"/>
</dbReference>